<accession>A0A0K0F0S3</accession>
<feature type="chain" id="PRO_5005328956" evidence="2">
    <location>
        <begin position="19"/>
        <end position="247"/>
    </location>
</feature>
<feature type="active site" evidence="1">
    <location>
        <position position="58"/>
    </location>
</feature>
<dbReference type="PANTHER" id="PTHR10127:SF850">
    <property type="entry name" value="METALLOENDOPEPTIDASE"/>
    <property type="match status" value="1"/>
</dbReference>
<dbReference type="PROSITE" id="PS51864">
    <property type="entry name" value="ASTACIN"/>
    <property type="match status" value="1"/>
</dbReference>
<proteinExistence type="predicted"/>
<evidence type="ECO:0000256" key="1">
    <source>
        <dbReference type="PROSITE-ProRule" id="PRU01211"/>
    </source>
</evidence>
<dbReference type="Gene3D" id="3.40.390.10">
    <property type="entry name" value="Collagenase (Catalytic Domain)"/>
    <property type="match status" value="1"/>
</dbReference>
<dbReference type="InterPro" id="IPR024079">
    <property type="entry name" value="MetalloPept_cat_dom_sf"/>
</dbReference>
<dbReference type="SUPFAM" id="SSF55486">
    <property type="entry name" value="Metalloproteases ('zincins'), catalytic domain"/>
    <property type="match status" value="1"/>
</dbReference>
<keyword evidence="2" id="KW-0732">Signal</keyword>
<dbReference type="AlphaFoldDB" id="A0A0K0F0S3"/>
<organism evidence="4">
    <name type="scientific">Strongyloides venezuelensis</name>
    <name type="common">Threadworm</name>
    <dbReference type="NCBI Taxonomy" id="75913"/>
    <lineage>
        <taxon>Eukaryota</taxon>
        <taxon>Metazoa</taxon>
        <taxon>Ecdysozoa</taxon>
        <taxon>Nematoda</taxon>
        <taxon>Chromadorea</taxon>
        <taxon>Rhabditida</taxon>
        <taxon>Tylenchina</taxon>
        <taxon>Panagrolaimomorpha</taxon>
        <taxon>Strongyloidoidea</taxon>
        <taxon>Strongyloididae</taxon>
        <taxon>Strongyloides</taxon>
    </lineage>
</organism>
<protein>
    <submittedName>
        <fullName evidence="4">Peptidase M12A domain-containing protein</fullName>
    </submittedName>
</protein>
<evidence type="ECO:0000259" key="3">
    <source>
        <dbReference type="PROSITE" id="PS51864"/>
    </source>
</evidence>
<sequence>MVMYHMMLLTMLLKILKTKFKNFPGSGCYLHNEPMFNNKPQNVSIGLGSELKCIIQHEVSHALNLFYEQSKQDRNKYLNIHWINITPNMRFNLDKSSITETETFVIQHVYDSNMQYEKMYDKMEFNYIKLLKSIYCQDKCQGGGKCECPYMFRGSTCSEVMGLKKCIYEIKAKGSKKVQIRIVQELFKSSEYCFPKIALQIKYHKDKTIVSPTFCCNIANQDLIGQDSRVNISYVGTQKNHMLKFKL</sequence>
<dbReference type="GO" id="GO:0006508">
    <property type="term" value="P:proteolysis"/>
    <property type="evidence" value="ECO:0007669"/>
    <property type="project" value="InterPro"/>
</dbReference>
<dbReference type="PANTHER" id="PTHR10127">
    <property type="entry name" value="DISCOIDIN, CUB, EGF, LAMININ , AND ZINC METALLOPROTEASE DOMAIN CONTAINING"/>
    <property type="match status" value="1"/>
</dbReference>
<dbReference type="Pfam" id="PF01400">
    <property type="entry name" value="Astacin"/>
    <property type="match status" value="1"/>
</dbReference>
<feature type="signal peptide" evidence="2">
    <location>
        <begin position="1"/>
        <end position="18"/>
    </location>
</feature>
<evidence type="ECO:0000256" key="2">
    <source>
        <dbReference type="SAM" id="SignalP"/>
    </source>
</evidence>
<feature type="domain" description="Peptidase M12A" evidence="3">
    <location>
        <begin position="1"/>
        <end position="149"/>
    </location>
</feature>
<dbReference type="WBParaSite" id="SVE_0238900.1">
    <property type="protein sequence ID" value="SVE_0238900.1"/>
    <property type="gene ID" value="SVE_0238900"/>
</dbReference>
<evidence type="ECO:0000313" key="4">
    <source>
        <dbReference type="WBParaSite" id="SVE_0238900.1"/>
    </source>
</evidence>
<comment type="caution">
    <text evidence="1">Lacks conserved residue(s) required for the propagation of feature annotation.</text>
</comment>
<name>A0A0K0F0S3_STRVS</name>
<dbReference type="InterPro" id="IPR001506">
    <property type="entry name" value="Peptidase_M12A"/>
</dbReference>
<dbReference type="GO" id="GO:0004222">
    <property type="term" value="F:metalloendopeptidase activity"/>
    <property type="evidence" value="ECO:0007669"/>
    <property type="project" value="InterPro"/>
</dbReference>
<reference evidence="4" key="1">
    <citation type="submission" date="2015-08" db="UniProtKB">
        <authorList>
            <consortium name="WormBaseParasite"/>
        </authorList>
    </citation>
    <scope>IDENTIFICATION</scope>
</reference>